<protein>
    <submittedName>
        <fullName evidence="3">Peptidase, M23 family domain protein</fullName>
    </submittedName>
</protein>
<dbReference type="InterPro" id="IPR023346">
    <property type="entry name" value="Lysozyme-like_dom_sf"/>
</dbReference>
<keyword evidence="1" id="KW-0175">Coiled coil</keyword>
<sequence length="430" mass="47658">QTDEIDAVRSRKEILEQELANLEKEIAEKEELLNGQKTKSVSLQRDIEILKTKVGKSKLSIQSQNLIIEKLSKEITQKTGTIESLSEKIDKELDSLSQLIRKTDEIEANNIVHIILSSQSLSDFYSDLDSFSTLQESLKVQLDEVRTTKGKTEKEKELLKEKQEAEIDAKVKLEGEKRALEKNQKEQNVLLGISKDKEKEYQKVLAERQKVAAQIRSALFVLRDTTAIPFGNALEFANFASSKTGVRPALILAILQQESNMGANVGTCNRPQDPPEKSWKVIMPGPIDKAQGKSRRDDQSAFLRITGDIGISPDGTPLSCPWGKGWGGAMGPSQFIPTTWELFKARIANALGLTTPNPWEPKHAVMATAIYMMDLGAAAGGYTAERNAACRYYSGRVCDSKKPANSFYGDGVFAKAQNIQENMIDPLQGI</sequence>
<dbReference type="SUPFAM" id="SSF53955">
    <property type="entry name" value="Lysozyme-like"/>
    <property type="match status" value="1"/>
</dbReference>
<feature type="coiled-coil region" evidence="1">
    <location>
        <begin position="68"/>
        <end position="102"/>
    </location>
</feature>
<dbReference type="Gene3D" id="6.10.250.3150">
    <property type="match status" value="1"/>
</dbReference>
<dbReference type="AlphaFoldDB" id="A0A0G0K1B4"/>
<evidence type="ECO:0000259" key="2">
    <source>
        <dbReference type="Pfam" id="PF13406"/>
    </source>
</evidence>
<reference evidence="3 4" key="1">
    <citation type="journal article" date="2015" name="Nature">
        <title>rRNA introns, odd ribosomes, and small enigmatic genomes across a large radiation of phyla.</title>
        <authorList>
            <person name="Brown C.T."/>
            <person name="Hug L.A."/>
            <person name="Thomas B.C."/>
            <person name="Sharon I."/>
            <person name="Castelle C.J."/>
            <person name="Singh A."/>
            <person name="Wilkins M.J."/>
            <person name="Williams K.H."/>
            <person name="Banfield J.F."/>
        </authorList>
    </citation>
    <scope>NUCLEOTIDE SEQUENCE [LARGE SCALE GENOMIC DNA]</scope>
</reference>
<dbReference type="Proteomes" id="UP000033876">
    <property type="component" value="Unassembled WGS sequence"/>
</dbReference>
<feature type="coiled-coil region" evidence="1">
    <location>
        <begin position="5"/>
        <end position="39"/>
    </location>
</feature>
<accession>A0A0G0K1B4</accession>
<feature type="domain" description="Transglycosylase SLT" evidence="2">
    <location>
        <begin position="238"/>
        <end position="376"/>
    </location>
</feature>
<name>A0A0G0K1B4_9BACT</name>
<proteinExistence type="predicted"/>
<organism evidence="3 4">
    <name type="scientific">Candidatus Nomurabacteria bacterium GW2011_GWB1_37_5</name>
    <dbReference type="NCBI Taxonomy" id="1618742"/>
    <lineage>
        <taxon>Bacteria</taxon>
        <taxon>Candidatus Nomuraibacteriota</taxon>
    </lineage>
</organism>
<comment type="caution">
    <text evidence="3">The sequence shown here is derived from an EMBL/GenBank/DDBJ whole genome shotgun (WGS) entry which is preliminary data.</text>
</comment>
<evidence type="ECO:0000256" key="1">
    <source>
        <dbReference type="SAM" id="Coils"/>
    </source>
</evidence>
<evidence type="ECO:0000313" key="3">
    <source>
        <dbReference type="EMBL" id="KKQ34436.1"/>
    </source>
</evidence>
<dbReference type="InterPro" id="IPR031304">
    <property type="entry name" value="SLT_2"/>
</dbReference>
<feature type="non-terminal residue" evidence="3">
    <location>
        <position position="1"/>
    </location>
</feature>
<evidence type="ECO:0000313" key="4">
    <source>
        <dbReference type="Proteomes" id="UP000033876"/>
    </source>
</evidence>
<dbReference type="Pfam" id="PF13406">
    <property type="entry name" value="SLT_2"/>
    <property type="match status" value="1"/>
</dbReference>
<gene>
    <name evidence="3" type="ORF">US50_C0049G0007</name>
</gene>
<dbReference type="EMBL" id="LBTF01000049">
    <property type="protein sequence ID" value="KKQ34436.1"/>
    <property type="molecule type" value="Genomic_DNA"/>
</dbReference>
<dbReference type="Gene3D" id="1.10.530.10">
    <property type="match status" value="1"/>
</dbReference>